<dbReference type="STRING" id="584787.GCA_001247655_00170"/>
<evidence type="ECO:0000256" key="2">
    <source>
        <dbReference type="SAM" id="Phobius"/>
    </source>
</evidence>
<dbReference type="InterPro" id="IPR025194">
    <property type="entry name" value="RodZ-like_C"/>
</dbReference>
<evidence type="ECO:0000313" key="4">
    <source>
        <dbReference type="EMBL" id="ROQ28643.1"/>
    </source>
</evidence>
<feature type="compositionally biased region" description="Low complexity" evidence="1">
    <location>
        <begin position="206"/>
        <end position="228"/>
    </location>
</feature>
<organism evidence="4 5">
    <name type="scientific">Gallaecimonas pentaromativorans</name>
    <dbReference type="NCBI Taxonomy" id="584787"/>
    <lineage>
        <taxon>Bacteria</taxon>
        <taxon>Pseudomonadati</taxon>
        <taxon>Pseudomonadota</taxon>
        <taxon>Gammaproteobacteria</taxon>
        <taxon>Enterobacterales</taxon>
        <taxon>Gallaecimonadaceae</taxon>
        <taxon>Gallaecimonas</taxon>
    </lineage>
</organism>
<dbReference type="InterPro" id="IPR001387">
    <property type="entry name" value="Cro/C1-type_HTH"/>
</dbReference>
<evidence type="ECO:0000313" key="5">
    <source>
        <dbReference type="Proteomes" id="UP000268033"/>
    </source>
</evidence>
<dbReference type="Pfam" id="PF13413">
    <property type="entry name" value="HTH_25"/>
    <property type="match status" value="1"/>
</dbReference>
<sequence>MAEPSEDQITLSAGQRLRQAREQRGWTLDNVAKRLNLRASVVEKLEQDDYDTASPATYTKGYIRAYCRLLELDEKIVLAELSSDRLKSQTESNMQSFSKRTTRQKSENWLTLITWLIGLGFVAMLIYFGYQQATSGSSIVNKSTAPATTNSAAIAPSGSNSTPAATATDDDGVDLGQGSSDTPEQEPQDSAPPPQQGLNPAPVQNSTAGSAAPSQTAAAEAAPTGTQSQTQTLEISFKGDCWVRIEDASGKRVLEGVKTAGQSFTLDAAAPYTLRLGAPEMVTVQYQGQPVDLSGFRAGRLAKLTLPQN</sequence>
<keyword evidence="2" id="KW-0472">Membrane</keyword>
<dbReference type="GO" id="GO:0003677">
    <property type="term" value="F:DNA binding"/>
    <property type="evidence" value="ECO:0007669"/>
    <property type="project" value="InterPro"/>
</dbReference>
<keyword evidence="2" id="KW-1133">Transmembrane helix</keyword>
<feature type="transmembrane region" description="Helical" evidence="2">
    <location>
        <begin position="109"/>
        <end position="130"/>
    </location>
</feature>
<dbReference type="SMART" id="SM00530">
    <property type="entry name" value="HTH_XRE"/>
    <property type="match status" value="1"/>
</dbReference>
<feature type="compositionally biased region" description="Polar residues" evidence="1">
    <location>
        <begin position="149"/>
        <end position="165"/>
    </location>
</feature>
<dbReference type="RefSeq" id="WP_123421077.1">
    <property type="nucleotide sequence ID" value="NZ_RJUL01000003.1"/>
</dbReference>
<dbReference type="AlphaFoldDB" id="A0A3N1PJ69"/>
<comment type="caution">
    <text evidence="4">The sequence shown here is derived from an EMBL/GenBank/DDBJ whole genome shotgun (WGS) entry which is preliminary data.</text>
</comment>
<dbReference type="InterPro" id="IPR010982">
    <property type="entry name" value="Lambda_DNA-bd_dom_sf"/>
</dbReference>
<dbReference type="SUPFAM" id="SSF47413">
    <property type="entry name" value="lambda repressor-like DNA-binding domains"/>
    <property type="match status" value="1"/>
</dbReference>
<dbReference type="EMBL" id="RJUL01000003">
    <property type="protein sequence ID" value="ROQ28643.1"/>
    <property type="molecule type" value="Genomic_DNA"/>
</dbReference>
<protein>
    <submittedName>
        <fullName evidence="4">Cytoskeleton protein RodZ</fullName>
    </submittedName>
</protein>
<dbReference type="InterPro" id="IPR050400">
    <property type="entry name" value="Bact_Cytoskel_RodZ"/>
</dbReference>
<reference evidence="4 5" key="1">
    <citation type="submission" date="2018-11" db="EMBL/GenBank/DDBJ databases">
        <title>Genomic Encyclopedia of Type Strains, Phase IV (KMG-IV): sequencing the most valuable type-strain genomes for metagenomic binning, comparative biology and taxonomic classification.</title>
        <authorList>
            <person name="Goeker M."/>
        </authorList>
    </citation>
    <scope>NUCLEOTIDE SEQUENCE [LARGE SCALE GENOMIC DNA]</scope>
    <source>
        <strain evidence="4 5">DSM 21945</strain>
    </source>
</reference>
<dbReference type="PANTHER" id="PTHR34475:SF1">
    <property type="entry name" value="CYTOSKELETON PROTEIN RODZ"/>
    <property type="match status" value="1"/>
</dbReference>
<dbReference type="CDD" id="cd00093">
    <property type="entry name" value="HTH_XRE"/>
    <property type="match status" value="1"/>
</dbReference>
<gene>
    <name evidence="4" type="ORF">EDC28_103236</name>
</gene>
<dbReference type="PANTHER" id="PTHR34475">
    <property type="match status" value="1"/>
</dbReference>
<accession>A0A3N1PJ69</accession>
<keyword evidence="2" id="KW-0812">Transmembrane</keyword>
<keyword evidence="5" id="KW-1185">Reference proteome</keyword>
<feature type="region of interest" description="Disordered" evidence="1">
    <location>
        <begin position="149"/>
        <end position="231"/>
    </location>
</feature>
<dbReference type="Pfam" id="PF13464">
    <property type="entry name" value="RodZ_C"/>
    <property type="match status" value="1"/>
</dbReference>
<dbReference type="Gene3D" id="1.10.260.40">
    <property type="entry name" value="lambda repressor-like DNA-binding domains"/>
    <property type="match status" value="1"/>
</dbReference>
<evidence type="ECO:0000256" key="1">
    <source>
        <dbReference type="SAM" id="MobiDB-lite"/>
    </source>
</evidence>
<feature type="compositionally biased region" description="Polar residues" evidence="1">
    <location>
        <begin position="196"/>
        <end position="205"/>
    </location>
</feature>
<dbReference type="PROSITE" id="PS50943">
    <property type="entry name" value="HTH_CROC1"/>
    <property type="match status" value="1"/>
</dbReference>
<proteinExistence type="predicted"/>
<name>A0A3N1PJ69_9GAMM</name>
<dbReference type="Proteomes" id="UP000268033">
    <property type="component" value="Unassembled WGS sequence"/>
</dbReference>
<feature type="domain" description="HTH cro/C1-type" evidence="3">
    <location>
        <begin position="17"/>
        <end position="48"/>
    </location>
</feature>
<evidence type="ECO:0000259" key="3">
    <source>
        <dbReference type="PROSITE" id="PS50943"/>
    </source>
</evidence>